<keyword evidence="2" id="KW-0862">Zinc</keyword>
<evidence type="ECO:0000259" key="8">
    <source>
        <dbReference type="PROSITE" id="PS50048"/>
    </source>
</evidence>
<dbReference type="GO" id="GO:0000981">
    <property type="term" value="F:DNA-binding transcription factor activity, RNA polymerase II-specific"/>
    <property type="evidence" value="ECO:0007669"/>
    <property type="project" value="InterPro"/>
</dbReference>
<evidence type="ECO:0000256" key="3">
    <source>
        <dbReference type="ARBA" id="ARBA00023015"/>
    </source>
</evidence>
<evidence type="ECO:0000256" key="1">
    <source>
        <dbReference type="ARBA" id="ARBA00022723"/>
    </source>
</evidence>
<evidence type="ECO:0000256" key="2">
    <source>
        <dbReference type="ARBA" id="ARBA00022833"/>
    </source>
</evidence>
<keyword evidence="6" id="KW-0539">Nucleus</keyword>
<proteinExistence type="predicted"/>
<keyword evidence="11" id="KW-1185">Reference proteome</keyword>
<reference evidence="10 11" key="1">
    <citation type="journal article" date="2014" name="Nat. Commun.">
        <title>Multiple recent horizontal transfers of a large genomic region in cheese making fungi.</title>
        <authorList>
            <person name="Cheeseman K."/>
            <person name="Ropars J."/>
            <person name="Renault P."/>
            <person name="Dupont J."/>
            <person name="Gouzy J."/>
            <person name="Branca A."/>
            <person name="Abraham A.L."/>
            <person name="Ceppi M."/>
            <person name="Conseiller E."/>
            <person name="Debuchy R."/>
            <person name="Malagnac F."/>
            <person name="Goarin A."/>
            <person name="Silar P."/>
            <person name="Lacoste S."/>
            <person name="Sallet E."/>
            <person name="Bensimon A."/>
            <person name="Giraud T."/>
            <person name="Brygoo Y."/>
        </authorList>
    </citation>
    <scope>NUCLEOTIDE SEQUENCE [LARGE SCALE GENOMIC DNA]</scope>
    <source>
        <strain evidence="11">FM 013</strain>
    </source>
</reference>
<dbReference type="InterPro" id="IPR001138">
    <property type="entry name" value="Zn2Cys6_DnaBD"/>
</dbReference>
<protein>
    <submittedName>
        <fullName evidence="10">Fungal transcriptional regulatory protein, N-terminal</fullName>
    </submittedName>
</protein>
<evidence type="ECO:0000313" key="10">
    <source>
        <dbReference type="EMBL" id="CRL21618.1"/>
    </source>
</evidence>
<dbReference type="Proteomes" id="UP000053732">
    <property type="component" value="Unassembled WGS sequence"/>
</dbReference>
<dbReference type="GO" id="GO:0008270">
    <property type="term" value="F:zinc ion binding"/>
    <property type="evidence" value="ECO:0007669"/>
    <property type="project" value="UniProtKB-KW"/>
</dbReference>
<accession>A0A0G4P5M8</accession>
<dbReference type="CDD" id="cd00067">
    <property type="entry name" value="GAL4"/>
    <property type="match status" value="1"/>
</dbReference>
<keyword evidence="3" id="KW-0805">Transcription regulation</keyword>
<keyword evidence="4" id="KW-0238">DNA-binding</keyword>
<dbReference type="InterPro" id="IPR013087">
    <property type="entry name" value="Znf_C2H2_type"/>
</dbReference>
<evidence type="ECO:0000256" key="5">
    <source>
        <dbReference type="ARBA" id="ARBA00023163"/>
    </source>
</evidence>
<dbReference type="PROSITE" id="PS50157">
    <property type="entry name" value="ZINC_FINGER_C2H2_2"/>
    <property type="match status" value="1"/>
</dbReference>
<dbReference type="Gene3D" id="4.10.240.10">
    <property type="entry name" value="Zn(2)-C6 fungal-type DNA-binding domain"/>
    <property type="match status" value="1"/>
</dbReference>
<name>A0A0G4P5M8_PENC3</name>
<dbReference type="PANTHER" id="PTHR47660:SF3">
    <property type="entry name" value="FINGER DOMAIN PROTEIN, PUTATIVE (AFU_ORTHOLOGUE AFUA_4G03310)-RELATED"/>
    <property type="match status" value="1"/>
</dbReference>
<dbReference type="EMBL" id="HG793139">
    <property type="protein sequence ID" value="CRL21618.1"/>
    <property type="molecule type" value="Genomic_DNA"/>
</dbReference>
<evidence type="ECO:0000256" key="7">
    <source>
        <dbReference type="PROSITE-ProRule" id="PRU00042"/>
    </source>
</evidence>
<dbReference type="STRING" id="1429867.A0A0G4P5M8"/>
<dbReference type="PROSITE" id="PS50048">
    <property type="entry name" value="ZN2_CY6_FUNGAL_2"/>
    <property type="match status" value="1"/>
</dbReference>
<keyword evidence="7" id="KW-0863">Zinc-finger</keyword>
<evidence type="ECO:0000259" key="9">
    <source>
        <dbReference type="PROSITE" id="PS50157"/>
    </source>
</evidence>
<organism evidence="10 11">
    <name type="scientific">Penicillium camemberti (strain FM 013)</name>
    <dbReference type="NCBI Taxonomy" id="1429867"/>
    <lineage>
        <taxon>Eukaryota</taxon>
        <taxon>Fungi</taxon>
        <taxon>Dikarya</taxon>
        <taxon>Ascomycota</taxon>
        <taxon>Pezizomycotina</taxon>
        <taxon>Eurotiomycetes</taxon>
        <taxon>Eurotiomycetidae</taxon>
        <taxon>Eurotiales</taxon>
        <taxon>Aspergillaceae</taxon>
        <taxon>Penicillium</taxon>
    </lineage>
</organism>
<dbReference type="GO" id="GO:0003677">
    <property type="term" value="F:DNA binding"/>
    <property type="evidence" value="ECO:0007669"/>
    <property type="project" value="UniProtKB-KW"/>
</dbReference>
<dbReference type="Pfam" id="PF00172">
    <property type="entry name" value="Zn_clus"/>
    <property type="match status" value="1"/>
</dbReference>
<keyword evidence="5" id="KW-0804">Transcription</keyword>
<keyword evidence="1" id="KW-0479">Metal-binding</keyword>
<dbReference type="AlphaFoldDB" id="A0A0G4P5M8"/>
<dbReference type="InterPro" id="IPR036864">
    <property type="entry name" value="Zn2-C6_fun-type_DNA-bd_sf"/>
</dbReference>
<sequence length="621" mass="70239">MKSTEKNSDCPFCATQFSHRSSLIRHLKNNCNKSQPQSLRRKACHQCVADKARCNLKRPSCSRCSVRSIPCQYISADATDTPEAENNEFRVNNDAPSVSLPETSLMTQPYELQSIFDPNLFDSFFSGPGSWDPTQPTSLALRSPQAANTDLFSLNTSIGCDTPELIRATPPPNPLSGSPADTNSIALANHSMELIFRALRTWPKMLAEEFQLPPLFHSTQIAPNKTLPSPLANCITLTKMWHGQCEGAEDMVRKTILKELDSIVDQSDQLDETTLLAALQAVVIYTIILISPSASLPRPLIDHSIIFRKVELLVYHVVHGGLFLPEERTQMRPSWEAWIQVTSKRRAILALYLLHWAYSVLHKVPCFDCRDLGFMPAPAAKVLWQAQTEQEWNTRYIHWLSRWSGRGYLQAEFGKIRPGVVMDLRAERWLGETDEFGFMMISIGHSDSLQLRPEDQHNTQERLGRIVNQVQRHRCSTQYCHVGTEPPAGLSMAWLANIDIAPWTGTEVLLNYLSKYVSKSERHTQSNLDPMRGVLPRINTQIPLLSALRKLLNALLSQRDWSAQEVLQILLGIPLHYKSWTVIPVQCRPQTEQATIYNAEPDADIRPRKSLLATHQDRPAE</sequence>
<gene>
    <name evidence="10" type="ORF">PCAMFM013_S006g000158</name>
</gene>
<dbReference type="SUPFAM" id="SSF57701">
    <property type="entry name" value="Zn2/Cys6 DNA-binding domain"/>
    <property type="match status" value="1"/>
</dbReference>
<dbReference type="PANTHER" id="PTHR47660">
    <property type="entry name" value="TRANSCRIPTION FACTOR WITH C2H2 AND ZN(2)-CYS(6) DNA BINDING DOMAIN (EUROFUNG)-RELATED-RELATED"/>
    <property type="match status" value="1"/>
</dbReference>
<evidence type="ECO:0000313" key="11">
    <source>
        <dbReference type="Proteomes" id="UP000053732"/>
    </source>
</evidence>
<evidence type="ECO:0000256" key="4">
    <source>
        <dbReference type="ARBA" id="ARBA00023125"/>
    </source>
</evidence>
<feature type="domain" description="Zn(2)-C6 fungal-type" evidence="8">
    <location>
        <begin position="43"/>
        <end position="73"/>
    </location>
</feature>
<feature type="domain" description="C2H2-type" evidence="9">
    <location>
        <begin position="8"/>
        <end position="36"/>
    </location>
</feature>
<evidence type="ECO:0000256" key="6">
    <source>
        <dbReference type="ARBA" id="ARBA00023242"/>
    </source>
</evidence>